<dbReference type="Proteomes" id="UP001215598">
    <property type="component" value="Unassembled WGS sequence"/>
</dbReference>
<evidence type="ECO:0000313" key="2">
    <source>
        <dbReference type="Proteomes" id="UP001215598"/>
    </source>
</evidence>
<dbReference type="GO" id="GO:0005739">
    <property type="term" value="C:mitochondrion"/>
    <property type="evidence" value="ECO:0007669"/>
    <property type="project" value="TreeGrafter"/>
</dbReference>
<organism evidence="1 2">
    <name type="scientific">Mycena metata</name>
    <dbReference type="NCBI Taxonomy" id="1033252"/>
    <lineage>
        <taxon>Eukaryota</taxon>
        <taxon>Fungi</taxon>
        <taxon>Dikarya</taxon>
        <taxon>Basidiomycota</taxon>
        <taxon>Agaricomycotina</taxon>
        <taxon>Agaricomycetes</taxon>
        <taxon>Agaricomycetidae</taxon>
        <taxon>Agaricales</taxon>
        <taxon>Marasmiineae</taxon>
        <taxon>Mycenaceae</taxon>
        <taxon>Mycena</taxon>
    </lineage>
</organism>
<sequence>MAFSRYRDTLATIAARTGTPLSSLVLSFGILHEVTAVVPLVGFFYTAKAFGVGETLVKTLQVPAEHDTWLAQKYRTWVDDGQHWAARVGRRYGAAATDQLAPLNTDRIAGDVANAVAAYACTKAAMPARILVSLGLSPAFARAVIDPTRRGIGRIFRKGP</sequence>
<accession>A0AAD7KCC1</accession>
<reference evidence="1" key="1">
    <citation type="submission" date="2023-03" db="EMBL/GenBank/DDBJ databases">
        <title>Massive genome expansion in bonnet fungi (Mycena s.s.) driven by repeated elements and novel gene families across ecological guilds.</title>
        <authorList>
            <consortium name="Lawrence Berkeley National Laboratory"/>
            <person name="Harder C.B."/>
            <person name="Miyauchi S."/>
            <person name="Viragh M."/>
            <person name="Kuo A."/>
            <person name="Thoen E."/>
            <person name="Andreopoulos B."/>
            <person name="Lu D."/>
            <person name="Skrede I."/>
            <person name="Drula E."/>
            <person name="Henrissat B."/>
            <person name="Morin E."/>
            <person name="Kohler A."/>
            <person name="Barry K."/>
            <person name="LaButti K."/>
            <person name="Morin E."/>
            <person name="Salamov A."/>
            <person name="Lipzen A."/>
            <person name="Mereny Z."/>
            <person name="Hegedus B."/>
            <person name="Baldrian P."/>
            <person name="Stursova M."/>
            <person name="Weitz H."/>
            <person name="Taylor A."/>
            <person name="Grigoriev I.V."/>
            <person name="Nagy L.G."/>
            <person name="Martin F."/>
            <person name="Kauserud H."/>
        </authorList>
    </citation>
    <scope>NUCLEOTIDE SEQUENCE</scope>
    <source>
        <strain evidence="1">CBHHK182m</strain>
    </source>
</reference>
<dbReference type="Pfam" id="PF10306">
    <property type="entry name" value="FLILHELTA"/>
    <property type="match status" value="1"/>
</dbReference>
<dbReference type="AlphaFoldDB" id="A0AAD7KCC1"/>
<proteinExistence type="predicted"/>
<comment type="caution">
    <text evidence="1">The sequence shown here is derived from an EMBL/GenBank/DDBJ whole genome shotgun (WGS) entry which is preliminary data.</text>
</comment>
<keyword evidence="2" id="KW-1185">Reference proteome</keyword>
<name>A0AAD7KCC1_9AGAR</name>
<dbReference type="EMBL" id="JARKIB010000003">
    <property type="protein sequence ID" value="KAJ7782691.1"/>
    <property type="molecule type" value="Genomic_DNA"/>
</dbReference>
<protein>
    <submittedName>
        <fullName evidence="1">Uncharacterized protein</fullName>
    </submittedName>
</protein>
<dbReference type="InterPro" id="IPR018811">
    <property type="entry name" value="MRX11"/>
</dbReference>
<evidence type="ECO:0000313" key="1">
    <source>
        <dbReference type="EMBL" id="KAJ7782691.1"/>
    </source>
</evidence>
<dbReference type="PANTHER" id="PTHR28002:SF1">
    <property type="entry name" value="MIOREX COMPLEX COMPONENT 11"/>
    <property type="match status" value="1"/>
</dbReference>
<gene>
    <name evidence="1" type="ORF">B0H16DRAFT_1670986</name>
</gene>
<dbReference type="PANTHER" id="PTHR28002">
    <property type="entry name" value="MIOREX COMPLEX COMPONENT 11"/>
    <property type="match status" value="1"/>
</dbReference>